<proteinExistence type="predicted"/>
<evidence type="ECO:0000313" key="2">
    <source>
        <dbReference type="Proteomes" id="UP001454489"/>
    </source>
</evidence>
<name>A0ABV1HDZ2_9FIRM</name>
<protein>
    <submittedName>
        <fullName evidence="1">Uncharacterized protein</fullName>
    </submittedName>
</protein>
<evidence type="ECO:0000313" key="1">
    <source>
        <dbReference type="EMBL" id="MEQ2557471.1"/>
    </source>
</evidence>
<keyword evidence="2" id="KW-1185">Reference proteome</keyword>
<organism evidence="1 2">
    <name type="scientific">Maccoyibacter intestinihominis</name>
    <dbReference type="NCBI Taxonomy" id="3133499"/>
    <lineage>
        <taxon>Bacteria</taxon>
        <taxon>Bacillati</taxon>
        <taxon>Bacillota</taxon>
        <taxon>Clostridia</taxon>
        <taxon>Lachnospirales</taxon>
        <taxon>Lachnospiraceae</taxon>
        <taxon>Maccoyibacter</taxon>
    </lineage>
</organism>
<reference evidence="1 2" key="1">
    <citation type="submission" date="2024-03" db="EMBL/GenBank/DDBJ databases">
        <title>Human intestinal bacterial collection.</title>
        <authorList>
            <person name="Pauvert C."/>
            <person name="Hitch T.C.A."/>
            <person name="Clavel T."/>
        </authorList>
    </citation>
    <scope>NUCLEOTIDE SEQUENCE [LARGE SCALE GENOMIC DNA]</scope>
    <source>
        <strain evidence="1 2">CLA-AA-H185</strain>
    </source>
</reference>
<accession>A0ABV1HDZ2</accession>
<gene>
    <name evidence="1" type="ORF">WMO43_06280</name>
</gene>
<sequence length="116" mass="12354">MKAGKYIYGIRYEGAGQMLNLVLNGTNTITTGNVTDAKECYGIYLSMNDTLKISGTGTLKVTAGIAMDDSMGILTGSLKMEQGSVEATAGKETICKIKRIFHYASGKKATCKVTVK</sequence>
<dbReference type="EMBL" id="JBBMEX010000005">
    <property type="protein sequence ID" value="MEQ2557471.1"/>
    <property type="molecule type" value="Genomic_DNA"/>
</dbReference>
<dbReference type="Proteomes" id="UP001454489">
    <property type="component" value="Unassembled WGS sequence"/>
</dbReference>
<comment type="caution">
    <text evidence="1">The sequence shown here is derived from an EMBL/GenBank/DDBJ whole genome shotgun (WGS) entry which is preliminary data.</text>
</comment>